<name>A0A5S4EN33_9PROT</name>
<gene>
    <name evidence="1" type="ORF">ACCUM_3923</name>
</gene>
<dbReference type="EMBL" id="SWAD01000040">
    <property type="protein sequence ID" value="TMQ76791.1"/>
    <property type="molecule type" value="Genomic_DNA"/>
</dbReference>
<reference evidence="1 2" key="1">
    <citation type="submission" date="2019-04" db="EMBL/GenBank/DDBJ databases">
        <title>A novel phosphate-accumulating bacterium identified in bioreactor for phosphate removal from wastewater.</title>
        <authorList>
            <person name="Kotlyarov R.Y."/>
            <person name="Beletsky A.V."/>
            <person name="Kallistova A.Y."/>
            <person name="Dorofeev A.G."/>
            <person name="Nikolaev Y.Y."/>
            <person name="Pimenov N.V."/>
            <person name="Ravin N.V."/>
            <person name="Mardanov A.V."/>
        </authorList>
    </citation>
    <scope>NUCLEOTIDE SEQUENCE [LARGE SCALE GENOMIC DNA]</scope>
    <source>
        <strain evidence="1 2">Bin19</strain>
    </source>
</reference>
<protein>
    <submittedName>
        <fullName evidence="1">Uncharacterized protein</fullName>
    </submittedName>
</protein>
<sequence>MGGMMAHDLLQKLTLSRRKGVIRQPLYGDLPNPLIVWR</sequence>
<evidence type="ECO:0000313" key="1">
    <source>
        <dbReference type="EMBL" id="TMQ76791.1"/>
    </source>
</evidence>
<keyword evidence="2" id="KW-1185">Reference proteome</keyword>
<accession>A0A5S4EN33</accession>
<dbReference type="Proteomes" id="UP000306324">
    <property type="component" value="Unassembled WGS sequence"/>
</dbReference>
<organism evidence="1 2">
    <name type="scientific">Candidatus Accumulibacter phosphatis</name>
    <dbReference type="NCBI Taxonomy" id="327160"/>
    <lineage>
        <taxon>Bacteria</taxon>
        <taxon>Pseudomonadati</taxon>
        <taxon>Pseudomonadota</taxon>
        <taxon>Betaproteobacteria</taxon>
        <taxon>Candidatus Accumulibacter</taxon>
    </lineage>
</organism>
<evidence type="ECO:0000313" key="2">
    <source>
        <dbReference type="Proteomes" id="UP000306324"/>
    </source>
</evidence>
<dbReference type="AlphaFoldDB" id="A0A5S4EN33"/>
<proteinExistence type="predicted"/>
<comment type="caution">
    <text evidence="1">The sequence shown here is derived from an EMBL/GenBank/DDBJ whole genome shotgun (WGS) entry which is preliminary data.</text>
</comment>